<proteinExistence type="predicted"/>
<sequence>MDSSGIHDVASGQKRPTRIGSKPKRKGLDKPHDANTGKCAHCGDIPGGNFTCPTHMLPRQGLDSLIIYSVFNDIEQTPPPLSLFSIMNEGMVFQSSNQLKQ</sequence>
<gene>
    <name evidence="2" type="ORF">DPMN_188203</name>
</gene>
<evidence type="ECO:0000256" key="1">
    <source>
        <dbReference type="SAM" id="MobiDB-lite"/>
    </source>
</evidence>
<evidence type="ECO:0000313" key="2">
    <source>
        <dbReference type="EMBL" id="KAH3753563.1"/>
    </source>
</evidence>
<keyword evidence="3" id="KW-1185">Reference proteome</keyword>
<accession>A0A9D4IB39</accession>
<dbReference type="Proteomes" id="UP000828390">
    <property type="component" value="Unassembled WGS sequence"/>
</dbReference>
<evidence type="ECO:0000313" key="3">
    <source>
        <dbReference type="Proteomes" id="UP000828390"/>
    </source>
</evidence>
<feature type="compositionally biased region" description="Basic residues" evidence="1">
    <location>
        <begin position="15"/>
        <end position="25"/>
    </location>
</feature>
<dbReference type="EMBL" id="JAIWYP010000010">
    <property type="protein sequence ID" value="KAH3753563.1"/>
    <property type="molecule type" value="Genomic_DNA"/>
</dbReference>
<organism evidence="2 3">
    <name type="scientific">Dreissena polymorpha</name>
    <name type="common">Zebra mussel</name>
    <name type="synonym">Mytilus polymorpha</name>
    <dbReference type="NCBI Taxonomy" id="45954"/>
    <lineage>
        <taxon>Eukaryota</taxon>
        <taxon>Metazoa</taxon>
        <taxon>Spiralia</taxon>
        <taxon>Lophotrochozoa</taxon>
        <taxon>Mollusca</taxon>
        <taxon>Bivalvia</taxon>
        <taxon>Autobranchia</taxon>
        <taxon>Heteroconchia</taxon>
        <taxon>Euheterodonta</taxon>
        <taxon>Imparidentia</taxon>
        <taxon>Neoheterodontei</taxon>
        <taxon>Myida</taxon>
        <taxon>Dreissenoidea</taxon>
        <taxon>Dreissenidae</taxon>
        <taxon>Dreissena</taxon>
    </lineage>
</organism>
<dbReference type="AlphaFoldDB" id="A0A9D4IB39"/>
<name>A0A9D4IB39_DREPO</name>
<reference evidence="2" key="2">
    <citation type="submission" date="2020-11" db="EMBL/GenBank/DDBJ databases">
        <authorList>
            <person name="McCartney M.A."/>
            <person name="Auch B."/>
            <person name="Kono T."/>
            <person name="Mallez S."/>
            <person name="Becker A."/>
            <person name="Gohl D.M."/>
            <person name="Silverstein K.A.T."/>
            <person name="Koren S."/>
            <person name="Bechman K.B."/>
            <person name="Herman A."/>
            <person name="Abrahante J.E."/>
            <person name="Garbe J."/>
        </authorList>
    </citation>
    <scope>NUCLEOTIDE SEQUENCE</scope>
    <source>
        <strain evidence="2">Duluth1</strain>
        <tissue evidence="2">Whole animal</tissue>
    </source>
</reference>
<reference evidence="2" key="1">
    <citation type="journal article" date="2019" name="bioRxiv">
        <title>The Genome of the Zebra Mussel, Dreissena polymorpha: A Resource for Invasive Species Research.</title>
        <authorList>
            <person name="McCartney M.A."/>
            <person name="Auch B."/>
            <person name="Kono T."/>
            <person name="Mallez S."/>
            <person name="Zhang Y."/>
            <person name="Obille A."/>
            <person name="Becker A."/>
            <person name="Abrahante J.E."/>
            <person name="Garbe J."/>
            <person name="Badalamenti J.P."/>
            <person name="Herman A."/>
            <person name="Mangelson H."/>
            <person name="Liachko I."/>
            <person name="Sullivan S."/>
            <person name="Sone E.D."/>
            <person name="Koren S."/>
            <person name="Silverstein K.A.T."/>
            <person name="Beckman K.B."/>
            <person name="Gohl D.M."/>
        </authorList>
    </citation>
    <scope>NUCLEOTIDE SEQUENCE</scope>
    <source>
        <strain evidence="2">Duluth1</strain>
        <tissue evidence="2">Whole animal</tissue>
    </source>
</reference>
<comment type="caution">
    <text evidence="2">The sequence shown here is derived from an EMBL/GenBank/DDBJ whole genome shotgun (WGS) entry which is preliminary data.</text>
</comment>
<feature type="compositionally biased region" description="Basic and acidic residues" evidence="1">
    <location>
        <begin position="26"/>
        <end position="35"/>
    </location>
</feature>
<feature type="region of interest" description="Disordered" evidence="1">
    <location>
        <begin position="1"/>
        <end position="36"/>
    </location>
</feature>
<protein>
    <submittedName>
        <fullName evidence="2">Uncharacterized protein</fullName>
    </submittedName>
</protein>